<name>A0A8J3N7G8_9CHLR</name>
<dbReference type="PANTHER" id="PTHR43649">
    <property type="entry name" value="ARABINOSE-BINDING PROTEIN-RELATED"/>
    <property type="match status" value="1"/>
</dbReference>
<dbReference type="InterPro" id="IPR050490">
    <property type="entry name" value="Bact_solute-bd_prot1"/>
</dbReference>
<dbReference type="AlphaFoldDB" id="A0A8J3N7G8"/>
<dbReference type="PANTHER" id="PTHR43649:SF12">
    <property type="entry name" value="DIACETYLCHITOBIOSE BINDING PROTEIN DASA"/>
    <property type="match status" value="1"/>
</dbReference>
<dbReference type="SUPFAM" id="SSF53850">
    <property type="entry name" value="Periplasmic binding protein-like II"/>
    <property type="match status" value="1"/>
</dbReference>
<protein>
    <submittedName>
        <fullName evidence="2">ABC transporter substrate-binding protein</fullName>
    </submittedName>
</protein>
<keyword evidence="3" id="KW-1185">Reference proteome</keyword>
<feature type="signal peptide" evidence="1">
    <location>
        <begin position="1"/>
        <end position="20"/>
    </location>
</feature>
<dbReference type="PROSITE" id="PS51257">
    <property type="entry name" value="PROKAR_LIPOPROTEIN"/>
    <property type="match status" value="1"/>
</dbReference>
<proteinExistence type="predicted"/>
<comment type="caution">
    <text evidence="2">The sequence shown here is derived from an EMBL/GenBank/DDBJ whole genome shotgun (WGS) entry which is preliminary data.</text>
</comment>
<accession>A0A8J3N7G8</accession>
<dbReference type="Gene3D" id="3.40.190.10">
    <property type="entry name" value="Periplasmic binding protein-like II"/>
    <property type="match status" value="1"/>
</dbReference>
<dbReference type="RefSeq" id="WP_220207723.1">
    <property type="nucleotide sequence ID" value="NZ_BNJK01000001.1"/>
</dbReference>
<reference evidence="2" key="1">
    <citation type="submission" date="2020-10" db="EMBL/GenBank/DDBJ databases">
        <title>Taxonomic study of unclassified bacteria belonging to the class Ktedonobacteria.</title>
        <authorList>
            <person name="Yabe S."/>
            <person name="Wang C.M."/>
            <person name="Zheng Y."/>
            <person name="Sakai Y."/>
            <person name="Cavaletti L."/>
            <person name="Monciardini P."/>
            <person name="Donadio S."/>
        </authorList>
    </citation>
    <scope>NUCLEOTIDE SEQUENCE</scope>
    <source>
        <strain evidence="2">ID150040</strain>
    </source>
</reference>
<evidence type="ECO:0000313" key="2">
    <source>
        <dbReference type="EMBL" id="GHO97142.1"/>
    </source>
</evidence>
<evidence type="ECO:0000313" key="3">
    <source>
        <dbReference type="Proteomes" id="UP000597444"/>
    </source>
</evidence>
<keyword evidence="1" id="KW-0732">Signal</keyword>
<dbReference type="EMBL" id="BNJK01000001">
    <property type="protein sequence ID" value="GHO97142.1"/>
    <property type="molecule type" value="Genomic_DNA"/>
</dbReference>
<feature type="chain" id="PRO_5035321930" evidence="1">
    <location>
        <begin position="21"/>
        <end position="422"/>
    </location>
</feature>
<dbReference type="Proteomes" id="UP000597444">
    <property type="component" value="Unassembled WGS sequence"/>
</dbReference>
<sequence length="422" mass="45476">MKKRLLYGALVPFLLSVLLAACGGDSASGSKALVLRQFDPPAEIGGLQKAVEAWNSAHADIPVRIETVTTDSTNQYTREVQAGGGPDIMQLGFVSTRDLAKSQLLTNLDSLIKSSPPGKGIDDFLGTDLATYNGSVYAIPWTVDTFTMAYQSAAFEQAGITAFPTTWDEFFTVAQKLTKDGRYGFCFPAASSADSGIWFLLNYYLWSNGKSLVEKGSDGTYQVGASAEDLTQAINYFNTFIQKGINPKSTLGIAAYSDAQLVNQVAQGSCAIGFFPPQTFRQAQKQSGGKLQTAPVPGGTKTRISHLGGRVLGINPHTKYPKEAWQFLNYLLSAQTFKTYDQYPAQKSLFDELKFDKAEQGYVEALPKAITFNNYISSPVKVSSLQAMSCLQFGAAASGQKTVQRAGADLLASLKQALADAK</sequence>
<evidence type="ECO:0000256" key="1">
    <source>
        <dbReference type="SAM" id="SignalP"/>
    </source>
</evidence>
<dbReference type="Pfam" id="PF01547">
    <property type="entry name" value="SBP_bac_1"/>
    <property type="match status" value="1"/>
</dbReference>
<dbReference type="InterPro" id="IPR006059">
    <property type="entry name" value="SBP"/>
</dbReference>
<gene>
    <name evidence="2" type="ORF">KSF_071900</name>
</gene>
<organism evidence="2 3">
    <name type="scientific">Reticulibacter mediterranei</name>
    <dbReference type="NCBI Taxonomy" id="2778369"/>
    <lineage>
        <taxon>Bacteria</taxon>
        <taxon>Bacillati</taxon>
        <taxon>Chloroflexota</taxon>
        <taxon>Ktedonobacteria</taxon>
        <taxon>Ktedonobacterales</taxon>
        <taxon>Reticulibacteraceae</taxon>
        <taxon>Reticulibacter</taxon>
    </lineage>
</organism>